<dbReference type="InterPro" id="IPR012338">
    <property type="entry name" value="Beta-lactam/transpept-like"/>
</dbReference>
<dbReference type="STRING" id="1121883.SAMN02745226_01481"/>
<dbReference type="Pfam" id="PF00144">
    <property type="entry name" value="Beta-lactamase"/>
    <property type="match status" value="1"/>
</dbReference>
<organism evidence="3 4">
    <name type="scientific">Fervidobacterium gondwanense DSM 13020</name>
    <dbReference type="NCBI Taxonomy" id="1121883"/>
    <lineage>
        <taxon>Bacteria</taxon>
        <taxon>Thermotogati</taxon>
        <taxon>Thermotogota</taxon>
        <taxon>Thermotogae</taxon>
        <taxon>Thermotogales</taxon>
        <taxon>Fervidobacteriaceae</taxon>
        <taxon>Fervidobacterium</taxon>
    </lineage>
</organism>
<name>A0A1M7T327_FERGO</name>
<dbReference type="PANTHER" id="PTHR43283">
    <property type="entry name" value="BETA-LACTAMASE-RELATED"/>
    <property type="match status" value="1"/>
</dbReference>
<dbReference type="GO" id="GO:0016787">
    <property type="term" value="F:hydrolase activity"/>
    <property type="evidence" value="ECO:0007669"/>
    <property type="project" value="UniProtKB-KW"/>
</dbReference>
<gene>
    <name evidence="3" type="ORF">SAMN02745226_01481</name>
</gene>
<evidence type="ECO:0000259" key="2">
    <source>
        <dbReference type="Pfam" id="PF00144"/>
    </source>
</evidence>
<protein>
    <submittedName>
        <fullName evidence="3">CubicO group peptidase, beta-lactamase class C family</fullName>
    </submittedName>
</protein>
<evidence type="ECO:0000313" key="3">
    <source>
        <dbReference type="EMBL" id="SHN65062.1"/>
    </source>
</evidence>
<reference evidence="4" key="1">
    <citation type="submission" date="2016-12" db="EMBL/GenBank/DDBJ databases">
        <authorList>
            <person name="Varghese N."/>
            <person name="Submissions S."/>
        </authorList>
    </citation>
    <scope>NUCLEOTIDE SEQUENCE [LARGE SCALE GENOMIC DNA]</scope>
    <source>
        <strain evidence="4">DSM 13020</strain>
    </source>
</reference>
<sequence>MASANLWSNVDRIIQSGIESKIYPGAVLLVGTENETLYEKTYGTVDEIKSTDVNTIYDLASLTKVIATTTGIMKLFEEGYLNLYDKVGHFLDVEGEKANITIFELLTHTSGMQPYSDLWRILKGEDLKREVLRIQPTCKGKMQYSCLNFITLMAIVEKITNESFDSYVSKLLNLPDTCFKPKDIECCAPTSEREGKRLRGEPDDELAYYLGGVSGNAGLFSTVRDIHTFVKRLLSGEYVTKNVVRLFTQTLVQDPADPSFKRHIGWMAPVKGGSTGDFGNETMFGHTGFTGTSLWITKEGLHVIFLTNKVFYNRWDDRIQRIRTLLHNVIFSRLLR</sequence>
<accession>A0A1M7T327</accession>
<dbReference type="OrthoDB" id="9770183at2"/>
<dbReference type="EMBL" id="FRDJ01000008">
    <property type="protein sequence ID" value="SHN65062.1"/>
    <property type="molecule type" value="Genomic_DNA"/>
</dbReference>
<keyword evidence="4" id="KW-1185">Reference proteome</keyword>
<dbReference type="SUPFAM" id="SSF56601">
    <property type="entry name" value="beta-lactamase/transpeptidase-like"/>
    <property type="match status" value="1"/>
</dbReference>
<dbReference type="InterPro" id="IPR050789">
    <property type="entry name" value="Diverse_Enzym_Activities"/>
</dbReference>
<evidence type="ECO:0000313" key="4">
    <source>
        <dbReference type="Proteomes" id="UP000184207"/>
    </source>
</evidence>
<keyword evidence="1" id="KW-0378">Hydrolase</keyword>
<proteinExistence type="predicted"/>
<dbReference type="PANTHER" id="PTHR43283:SF11">
    <property type="entry name" value="BETA-LACTAMASE-RELATED DOMAIN-CONTAINING PROTEIN"/>
    <property type="match status" value="1"/>
</dbReference>
<dbReference type="Proteomes" id="UP000184207">
    <property type="component" value="Unassembled WGS sequence"/>
</dbReference>
<dbReference type="InterPro" id="IPR001466">
    <property type="entry name" value="Beta-lactam-related"/>
</dbReference>
<evidence type="ECO:0000256" key="1">
    <source>
        <dbReference type="ARBA" id="ARBA00022801"/>
    </source>
</evidence>
<dbReference type="AlphaFoldDB" id="A0A1M7T327"/>
<feature type="domain" description="Beta-lactamase-related" evidence="2">
    <location>
        <begin position="10"/>
        <end position="312"/>
    </location>
</feature>
<dbReference type="RefSeq" id="WP_072760036.1">
    <property type="nucleotide sequence ID" value="NZ_FRDJ01000008.1"/>
</dbReference>
<dbReference type="Gene3D" id="3.40.710.10">
    <property type="entry name" value="DD-peptidase/beta-lactamase superfamily"/>
    <property type="match status" value="1"/>
</dbReference>